<feature type="compositionally biased region" description="Low complexity" evidence="1">
    <location>
        <begin position="44"/>
        <end position="57"/>
    </location>
</feature>
<name>A0A5P2B2X9_STRVZ</name>
<feature type="region of interest" description="Disordered" evidence="1">
    <location>
        <begin position="1"/>
        <end position="20"/>
    </location>
</feature>
<reference evidence="2 3" key="1">
    <citation type="submission" date="2018-05" db="EMBL/GenBank/DDBJ databases">
        <title>Streptomyces venezuelae.</title>
        <authorList>
            <person name="Kim W."/>
            <person name="Lee N."/>
            <person name="Cho B.-K."/>
        </authorList>
    </citation>
    <scope>NUCLEOTIDE SEQUENCE [LARGE SCALE GENOMIC DNA]</scope>
    <source>
        <strain evidence="2 3">ATCC 15068</strain>
    </source>
</reference>
<evidence type="ECO:0000313" key="3">
    <source>
        <dbReference type="Proteomes" id="UP000324106"/>
    </source>
</evidence>
<dbReference type="AlphaFoldDB" id="A0A5P2B2X9"/>
<dbReference type="Proteomes" id="UP000324106">
    <property type="component" value="Chromosome"/>
</dbReference>
<evidence type="ECO:0000313" key="2">
    <source>
        <dbReference type="EMBL" id="QES24320.1"/>
    </source>
</evidence>
<gene>
    <name evidence="2" type="ORF">DEJ46_38940</name>
</gene>
<organism evidence="2 3">
    <name type="scientific">Streptomyces venezuelae</name>
    <dbReference type="NCBI Taxonomy" id="54571"/>
    <lineage>
        <taxon>Bacteria</taxon>
        <taxon>Bacillati</taxon>
        <taxon>Actinomycetota</taxon>
        <taxon>Actinomycetes</taxon>
        <taxon>Kitasatosporales</taxon>
        <taxon>Streptomycetaceae</taxon>
        <taxon>Streptomyces</taxon>
    </lineage>
</organism>
<accession>A0A5P2B2X9</accession>
<evidence type="ECO:0000256" key="1">
    <source>
        <dbReference type="SAM" id="MobiDB-lite"/>
    </source>
</evidence>
<proteinExistence type="predicted"/>
<sequence length="99" mass="10697">MTSTSASRYWSVSTASPTSARCSTDMASRRAIASLISFSERSTSSWASSVGSRTSSSQRIECRSSASPYGRMRPRRFLPQTANFATATCSFPCPLKVVP</sequence>
<feature type="region of interest" description="Disordered" evidence="1">
    <location>
        <begin position="44"/>
        <end position="73"/>
    </location>
</feature>
<dbReference type="EMBL" id="CP029194">
    <property type="protein sequence ID" value="QES24320.1"/>
    <property type="molecule type" value="Genomic_DNA"/>
</dbReference>
<protein>
    <submittedName>
        <fullName evidence="2">Uncharacterized protein</fullName>
    </submittedName>
</protein>